<keyword evidence="3" id="KW-1185">Reference proteome</keyword>
<evidence type="ECO:0000313" key="2">
    <source>
        <dbReference type="EMBL" id="QCT70721.1"/>
    </source>
</evidence>
<organism evidence="2 3">
    <name type="scientific">Eubacterium maltosivorans</name>
    <dbReference type="NCBI Taxonomy" id="2041044"/>
    <lineage>
        <taxon>Bacteria</taxon>
        <taxon>Bacillati</taxon>
        <taxon>Bacillota</taxon>
        <taxon>Clostridia</taxon>
        <taxon>Eubacteriales</taxon>
        <taxon>Eubacteriaceae</taxon>
        <taxon>Eubacterium</taxon>
    </lineage>
</organism>
<dbReference type="KEGG" id="emt:CPZ25_005050"/>
<dbReference type="AlphaFoldDB" id="A0A4P9C7M3"/>
<accession>A0A4P9C7M3</accession>
<protein>
    <submittedName>
        <fullName evidence="2">Restriction endonuclease subunit S</fullName>
    </submittedName>
</protein>
<name>A0A4P9C7M3_EUBML</name>
<dbReference type="RefSeq" id="WP_096919659.1">
    <property type="nucleotide sequence ID" value="NZ_CP029487.1"/>
</dbReference>
<dbReference type="Proteomes" id="UP000218387">
    <property type="component" value="Chromosome"/>
</dbReference>
<keyword evidence="2" id="KW-0378">Hydrolase</keyword>
<keyword evidence="1" id="KW-1133">Transmembrane helix</keyword>
<keyword evidence="2" id="KW-0255">Endonuclease</keyword>
<evidence type="ECO:0000313" key="3">
    <source>
        <dbReference type="Proteomes" id="UP000218387"/>
    </source>
</evidence>
<reference evidence="2 3" key="1">
    <citation type="submission" date="2018-05" db="EMBL/GenBank/DDBJ databases">
        <title>Genome comparison of Eubacterium sp.</title>
        <authorList>
            <person name="Feng Y."/>
            <person name="Sanchez-Andrea I."/>
            <person name="Stams A.J.M."/>
            <person name="De Vos W.M."/>
        </authorList>
    </citation>
    <scope>NUCLEOTIDE SEQUENCE [LARGE SCALE GENOMIC DNA]</scope>
    <source>
        <strain evidence="2 3">YI</strain>
    </source>
</reference>
<sequence>MNYLTELLAFYHWLSAHPVPGLLQAYWHLLMYFNNKSALPDVSGVWHWPVAFKAPNSVVMAYLGLDDRRKVMRQRSKLVEAGLVTYEKDTGNRAGWYRMIPFDKGLEPGWAQLEKQAERTQVWTQTSAKSGHTGGLFINNALNNKHASLYSSIPDGGVAHSPEAAMEAMKRNVNSVFGTDIFKLYEE</sequence>
<dbReference type="GO" id="GO:0004519">
    <property type="term" value="F:endonuclease activity"/>
    <property type="evidence" value="ECO:0007669"/>
    <property type="project" value="UniProtKB-KW"/>
</dbReference>
<keyword evidence="1" id="KW-0812">Transmembrane</keyword>
<feature type="transmembrane region" description="Helical" evidence="1">
    <location>
        <begin position="46"/>
        <end position="65"/>
    </location>
</feature>
<keyword evidence="1" id="KW-0472">Membrane</keyword>
<proteinExistence type="predicted"/>
<evidence type="ECO:0000256" key="1">
    <source>
        <dbReference type="SAM" id="Phobius"/>
    </source>
</evidence>
<feature type="transmembrane region" description="Helical" evidence="1">
    <location>
        <begin position="7"/>
        <end position="26"/>
    </location>
</feature>
<keyword evidence="2" id="KW-0540">Nuclease</keyword>
<dbReference type="EMBL" id="CP029487">
    <property type="protein sequence ID" value="QCT70721.1"/>
    <property type="molecule type" value="Genomic_DNA"/>
</dbReference>
<gene>
    <name evidence="2" type="ORF">CPZ25_005050</name>
</gene>